<evidence type="ECO:0000313" key="2">
    <source>
        <dbReference type="Proteomes" id="UP000823634"/>
    </source>
</evidence>
<protein>
    <submittedName>
        <fullName evidence="1">Uncharacterized protein</fullName>
    </submittedName>
</protein>
<reference evidence="1" key="1">
    <citation type="submission" date="2020-10" db="EMBL/GenBank/DDBJ databases">
        <authorList>
            <person name="Gilroy R."/>
        </authorList>
    </citation>
    <scope>NUCLEOTIDE SEQUENCE</scope>
    <source>
        <strain evidence="1">17113</strain>
    </source>
</reference>
<gene>
    <name evidence="1" type="ORF">IAC61_01900</name>
</gene>
<organism evidence="1 2">
    <name type="scientific">Candidatus Alloenteromonas pullistercoris</name>
    <dbReference type="NCBI Taxonomy" id="2840785"/>
    <lineage>
        <taxon>Bacteria</taxon>
        <taxon>Bacillati</taxon>
        <taxon>Bacillota</taxon>
        <taxon>Bacillota incertae sedis</taxon>
        <taxon>Candidatus Alloenteromonas</taxon>
    </lineage>
</organism>
<dbReference type="EMBL" id="JADINA010000014">
    <property type="protein sequence ID" value="MBO8426056.1"/>
    <property type="molecule type" value="Genomic_DNA"/>
</dbReference>
<comment type="caution">
    <text evidence="1">The sequence shown here is derived from an EMBL/GenBank/DDBJ whole genome shotgun (WGS) entry which is preliminary data.</text>
</comment>
<name>A0A9D9DF12_9FIRM</name>
<proteinExistence type="predicted"/>
<dbReference type="Proteomes" id="UP000823634">
    <property type="component" value="Unassembled WGS sequence"/>
</dbReference>
<accession>A0A9D9DF12</accession>
<sequence length="147" mass="15463">MRESINRSLALKELSNLKGPYTISYDVVFNDALKDGKFILQIGGHGFHVVLSTGWGNKIEHDAGGSFGPNSADFAIAVNETVNVTLTVDAEGNATFSAKGQSGNTASFTTSGVTGTTGYFWAFAEQAEDMNKGFTATLSNVALSIGE</sequence>
<reference evidence="1" key="2">
    <citation type="journal article" date="2021" name="PeerJ">
        <title>Extensive microbial diversity within the chicken gut microbiome revealed by metagenomics and culture.</title>
        <authorList>
            <person name="Gilroy R."/>
            <person name="Ravi A."/>
            <person name="Getino M."/>
            <person name="Pursley I."/>
            <person name="Horton D.L."/>
            <person name="Alikhan N.F."/>
            <person name="Baker D."/>
            <person name="Gharbi K."/>
            <person name="Hall N."/>
            <person name="Watson M."/>
            <person name="Adriaenssens E.M."/>
            <person name="Foster-Nyarko E."/>
            <person name="Jarju S."/>
            <person name="Secka A."/>
            <person name="Antonio M."/>
            <person name="Oren A."/>
            <person name="Chaudhuri R.R."/>
            <person name="La Ragione R."/>
            <person name="Hildebrand F."/>
            <person name="Pallen M.J."/>
        </authorList>
    </citation>
    <scope>NUCLEOTIDE SEQUENCE</scope>
    <source>
        <strain evidence="1">17113</strain>
    </source>
</reference>
<dbReference type="AlphaFoldDB" id="A0A9D9DF12"/>
<evidence type="ECO:0000313" key="1">
    <source>
        <dbReference type="EMBL" id="MBO8426056.1"/>
    </source>
</evidence>